<dbReference type="GO" id="GO:0016805">
    <property type="term" value="F:dipeptidase activity"/>
    <property type="evidence" value="ECO:0007669"/>
    <property type="project" value="UniProtKB-KW"/>
</dbReference>
<dbReference type="RefSeq" id="WP_217645605.1">
    <property type="nucleotide sequence ID" value="NZ_AFSL01000073.1"/>
</dbReference>
<dbReference type="PANTHER" id="PTHR12994">
    <property type="entry name" value="SECERNIN"/>
    <property type="match status" value="1"/>
</dbReference>
<evidence type="ECO:0000313" key="3">
    <source>
        <dbReference type="Proteomes" id="UP000181976"/>
    </source>
</evidence>
<dbReference type="Proteomes" id="UP000181976">
    <property type="component" value="Unassembled WGS sequence"/>
</dbReference>
<keyword evidence="1" id="KW-0645">Protease</keyword>
<protein>
    <recommendedName>
        <fullName evidence="1">Dipeptidase</fullName>
        <ecNumber evidence="1">3.4.-.-</ecNumber>
    </recommendedName>
</protein>
<dbReference type="STRING" id="385682.SAMN05444380_10459"/>
<dbReference type="Pfam" id="PF03577">
    <property type="entry name" value="Peptidase_C69"/>
    <property type="match status" value="2"/>
</dbReference>
<dbReference type="InParanoid" id="A0A1I1WJI7"/>
<dbReference type="InterPro" id="IPR005322">
    <property type="entry name" value="Peptidase_C69"/>
</dbReference>
<dbReference type="Gene3D" id="3.60.60.10">
    <property type="entry name" value="Penicillin V Acylase, Chain A"/>
    <property type="match status" value="1"/>
</dbReference>
<dbReference type="EMBL" id="FONA01000004">
    <property type="protein sequence ID" value="SFD93260.1"/>
    <property type="molecule type" value="Genomic_DNA"/>
</dbReference>
<reference evidence="2 3" key="1">
    <citation type="submission" date="2016-10" db="EMBL/GenBank/DDBJ databases">
        <authorList>
            <person name="de Groot N.N."/>
        </authorList>
    </citation>
    <scope>NUCLEOTIDE SEQUENCE [LARGE SCALE GENOMIC DNA]</scope>
    <source>
        <strain evidence="2 3">DSM 19012</strain>
    </source>
</reference>
<accession>A0A1I1WJI7</accession>
<keyword evidence="1" id="KW-0224">Dipeptidase</keyword>
<gene>
    <name evidence="2" type="ORF">SAMN05444380_10459</name>
</gene>
<comment type="similarity">
    <text evidence="1">Belongs to the peptidase C69 family.</text>
</comment>
<keyword evidence="1" id="KW-0378">Hydrolase</keyword>
<dbReference type="GO" id="GO:0006508">
    <property type="term" value="P:proteolysis"/>
    <property type="evidence" value="ECO:0007669"/>
    <property type="project" value="UniProtKB-KW"/>
</dbReference>
<dbReference type="AlphaFoldDB" id="A0A1I1WJI7"/>
<keyword evidence="3" id="KW-1185">Reference proteome</keyword>
<organism evidence="2 3">
    <name type="scientific">Thermophagus xiamenensis</name>
    <dbReference type="NCBI Taxonomy" id="385682"/>
    <lineage>
        <taxon>Bacteria</taxon>
        <taxon>Pseudomonadati</taxon>
        <taxon>Bacteroidota</taxon>
        <taxon>Bacteroidia</taxon>
        <taxon>Marinilabiliales</taxon>
        <taxon>Marinilabiliaceae</taxon>
        <taxon>Thermophagus</taxon>
    </lineage>
</organism>
<evidence type="ECO:0000256" key="1">
    <source>
        <dbReference type="RuleBase" id="RU364089"/>
    </source>
</evidence>
<dbReference type="PANTHER" id="PTHR12994:SF17">
    <property type="entry name" value="LD30995P"/>
    <property type="match status" value="1"/>
</dbReference>
<name>A0A1I1WJI7_9BACT</name>
<sequence length="557" mass="63441">MMKVLYWGFIISLITGITGHSSEALACTNVLVTKNASADGSVMVSYAADSHVLYGELYFWPAQDHPSGAMLDIYEWDTGKYLGQIKQVPHTYQVVGNMNEYQVTIAETTFGGRSELRDTTGILDYGSLMYVTLQRAKSAREAIKIMTSLVEEYGYYSSGESFSIADPNEAWILEMIGKGPNNKGAVWVARKVPEGYISAHANQARITTFPLNDEENCLYSHDVISFAREQGYFNGKNKDFSFADAYAPLDYGAVRFCEARVWSVFRHVNESEADQYEDFIMGRSTERMPLFFKPTKKVSARDIMNIMRDHFEGTPLDMTKDAGAGPFKVPYRWRPLTWKVDSVEYLNERAIATQQTGFSFVAQMRNWLPNPIGGILWFGVDDANSTVYVPMYAGINSAPYEYAEGNGNMLEFSWDAAFWVFNWVSNMAYSRYSYMIEDIRKVQTELEDKFEKMQPAIDQTASTLYKQDPALAREFLTEYSHSQASITVNKWQKLGQFLMVKYLDGNIHPEKDGVFLKNEYGNPHDPIFPGYDKEYYRKVVEDAGDKLKMKPFPPAQD</sequence>
<evidence type="ECO:0000313" key="2">
    <source>
        <dbReference type="EMBL" id="SFD93260.1"/>
    </source>
</evidence>
<dbReference type="GO" id="GO:0070004">
    <property type="term" value="F:cysteine-type exopeptidase activity"/>
    <property type="evidence" value="ECO:0007669"/>
    <property type="project" value="InterPro"/>
</dbReference>
<dbReference type="eggNOG" id="COG4690">
    <property type="taxonomic scope" value="Bacteria"/>
</dbReference>
<proteinExistence type="inferred from homology"/>
<dbReference type="EC" id="3.4.-.-" evidence="1"/>
<comment type="catalytic activity">
    <reaction evidence="1">
        <text>an L-aminoacyl-L-amino acid + H2O = 2 an L-alpha-amino acid</text>
        <dbReference type="Rhea" id="RHEA:48940"/>
        <dbReference type="ChEBI" id="CHEBI:15377"/>
        <dbReference type="ChEBI" id="CHEBI:59869"/>
        <dbReference type="ChEBI" id="CHEBI:77460"/>
    </reaction>
</comment>